<reference evidence="2 3" key="1">
    <citation type="submission" date="2019-01" db="EMBL/GenBank/DDBJ databases">
        <authorList>
            <person name="Alioto T."/>
            <person name="Alioto T."/>
        </authorList>
    </citation>
    <scope>NUCLEOTIDE SEQUENCE [LARGE SCALE GENOMIC DNA]</scope>
</reference>
<protein>
    <submittedName>
        <fullName evidence="2">Uncharacterized protein</fullName>
    </submittedName>
</protein>
<feature type="region of interest" description="Disordered" evidence="1">
    <location>
        <begin position="68"/>
        <end position="123"/>
    </location>
</feature>
<feature type="compositionally biased region" description="Basic and acidic residues" evidence="1">
    <location>
        <begin position="106"/>
        <end position="123"/>
    </location>
</feature>
<feature type="compositionally biased region" description="Basic and acidic residues" evidence="1">
    <location>
        <begin position="68"/>
        <end position="80"/>
    </location>
</feature>
<dbReference type="EMBL" id="CAAGRJ010026053">
    <property type="protein sequence ID" value="VFV38415.1"/>
    <property type="molecule type" value="Genomic_DNA"/>
</dbReference>
<accession>A0A485NXM4</accession>
<organism evidence="2 3">
    <name type="scientific">Lynx pardinus</name>
    <name type="common">Iberian lynx</name>
    <name type="synonym">Felis pardina</name>
    <dbReference type="NCBI Taxonomy" id="191816"/>
    <lineage>
        <taxon>Eukaryota</taxon>
        <taxon>Metazoa</taxon>
        <taxon>Chordata</taxon>
        <taxon>Craniata</taxon>
        <taxon>Vertebrata</taxon>
        <taxon>Euteleostomi</taxon>
        <taxon>Mammalia</taxon>
        <taxon>Eutheria</taxon>
        <taxon>Laurasiatheria</taxon>
        <taxon>Carnivora</taxon>
        <taxon>Feliformia</taxon>
        <taxon>Felidae</taxon>
        <taxon>Felinae</taxon>
        <taxon>Lynx</taxon>
    </lineage>
</organism>
<gene>
    <name evidence="2" type="ORF">LYPA_23C017457</name>
</gene>
<feature type="compositionally biased region" description="Polar residues" evidence="1">
    <location>
        <begin position="91"/>
        <end position="103"/>
    </location>
</feature>
<proteinExistence type="predicted"/>
<sequence length="142" mass="15202">MGGRLSQGKSASAPSRGCRAARAPRFGICGLGSGSCVASSSAQRRALDNVPWSQTALSQLLCHLGERERVAEGQRERETQNPKQAPGSEPSARSPSRGSNPRTARSRPEPKSDASPTEHPRRPLDSFLACIQFRGCSFPLKC</sequence>
<evidence type="ECO:0000313" key="2">
    <source>
        <dbReference type="EMBL" id="VFV38415.1"/>
    </source>
</evidence>
<keyword evidence="3" id="KW-1185">Reference proteome</keyword>
<evidence type="ECO:0000256" key="1">
    <source>
        <dbReference type="SAM" id="MobiDB-lite"/>
    </source>
</evidence>
<name>A0A485NXM4_LYNPA</name>
<dbReference type="Proteomes" id="UP000386466">
    <property type="component" value="Unassembled WGS sequence"/>
</dbReference>
<dbReference type="AlphaFoldDB" id="A0A485NXM4"/>
<evidence type="ECO:0000313" key="3">
    <source>
        <dbReference type="Proteomes" id="UP000386466"/>
    </source>
</evidence>